<keyword evidence="3" id="KW-1185">Reference proteome</keyword>
<evidence type="ECO:0000313" key="3">
    <source>
        <dbReference type="Proteomes" id="UP000530268"/>
    </source>
</evidence>
<comment type="caution">
    <text evidence="2">The sequence shown here is derived from an EMBL/GenBank/DDBJ whole genome shotgun (WGS) entry which is preliminary data.</text>
</comment>
<protein>
    <recommendedName>
        <fullName evidence="1">Rcc01698-like C-terminal domain-containing protein</fullName>
    </recommendedName>
</protein>
<dbReference type="Pfam" id="PF23666">
    <property type="entry name" value="Rcc01698_C"/>
    <property type="match status" value="1"/>
</dbReference>
<sequence>MRIDPEIYKASPLSDELVGMKAFVAPMPVTPVFLDIPMLTGDEVPHAPYIAASANPWPGSVALYSSLTDQNFGLNTILPLRATLGSTRSPMLRATTGLFDRGDALEVQLASGQLESVEEAALLSGANLTAIGDGSSDNWEIFQFATAELIAPRTYLLRDRLRGQAGSDGLMPDVWPTGSQFVLLNSVPQQIDLSRNMRRVTQNYRIGPAQRPVDDPSFRQMQKAFDGNGLRPYAPAHLRAVIQPDGAVTMTWVRRTRVDGDAWESFEVPLGEESESYMLRVVKDGAIVRTDVLTTPSYVYSGAAQASDAITLPFTVEVGQVSATYGVGLWASTRITAL</sequence>
<organism evidence="2 3">
    <name type="scientific">Sulfitobacter undariae</name>
    <dbReference type="NCBI Taxonomy" id="1563671"/>
    <lineage>
        <taxon>Bacteria</taxon>
        <taxon>Pseudomonadati</taxon>
        <taxon>Pseudomonadota</taxon>
        <taxon>Alphaproteobacteria</taxon>
        <taxon>Rhodobacterales</taxon>
        <taxon>Roseobacteraceae</taxon>
        <taxon>Sulfitobacter</taxon>
    </lineage>
</organism>
<evidence type="ECO:0000313" key="2">
    <source>
        <dbReference type="EMBL" id="MBB3994685.1"/>
    </source>
</evidence>
<name>A0A7W6H0K4_9RHOB</name>
<reference evidence="2 3" key="1">
    <citation type="submission" date="2020-08" db="EMBL/GenBank/DDBJ databases">
        <title>Genomic Encyclopedia of Type Strains, Phase IV (KMG-IV): sequencing the most valuable type-strain genomes for metagenomic binning, comparative biology and taxonomic classification.</title>
        <authorList>
            <person name="Goeker M."/>
        </authorList>
    </citation>
    <scope>NUCLEOTIDE SEQUENCE [LARGE SCALE GENOMIC DNA]</scope>
    <source>
        <strain evidence="2 3">DSM 102234</strain>
    </source>
</reference>
<dbReference type="Proteomes" id="UP000530268">
    <property type="component" value="Unassembled WGS sequence"/>
</dbReference>
<dbReference type="InterPro" id="IPR056490">
    <property type="entry name" value="Rcc01698_C"/>
</dbReference>
<evidence type="ECO:0000259" key="1">
    <source>
        <dbReference type="Pfam" id="PF23666"/>
    </source>
</evidence>
<dbReference type="AlphaFoldDB" id="A0A7W6H0K4"/>
<proteinExistence type="predicted"/>
<dbReference type="EMBL" id="JACIEI010000007">
    <property type="protein sequence ID" value="MBB3994685.1"/>
    <property type="molecule type" value="Genomic_DNA"/>
</dbReference>
<accession>A0A7W6H0K4</accession>
<feature type="domain" description="Rcc01698-like C-terminal" evidence="1">
    <location>
        <begin position="82"/>
        <end position="182"/>
    </location>
</feature>
<gene>
    <name evidence="2" type="ORF">GGR95_002333</name>
</gene>